<gene>
    <name evidence="2" type="ORF">KIN20_013359</name>
</gene>
<proteinExistence type="predicted"/>
<evidence type="ECO:0008006" key="4">
    <source>
        <dbReference type="Google" id="ProtNLM"/>
    </source>
</evidence>
<accession>A0AAD5QNG3</accession>
<keyword evidence="1" id="KW-0732">Signal</keyword>
<evidence type="ECO:0000313" key="3">
    <source>
        <dbReference type="Proteomes" id="UP001196413"/>
    </source>
</evidence>
<reference evidence="2" key="1">
    <citation type="submission" date="2021-06" db="EMBL/GenBank/DDBJ databases">
        <title>Parelaphostrongylus tenuis whole genome reference sequence.</title>
        <authorList>
            <person name="Garwood T.J."/>
            <person name="Larsen P.A."/>
            <person name="Fountain-Jones N.M."/>
            <person name="Garbe J.R."/>
            <person name="Macchietto M.G."/>
            <person name="Kania S.A."/>
            <person name="Gerhold R.W."/>
            <person name="Richards J.E."/>
            <person name="Wolf T.M."/>
        </authorList>
    </citation>
    <scope>NUCLEOTIDE SEQUENCE</scope>
    <source>
        <strain evidence="2">MNPRO001-30</strain>
        <tissue evidence="2">Meninges</tissue>
    </source>
</reference>
<keyword evidence="3" id="KW-1185">Reference proteome</keyword>
<name>A0AAD5QNG3_PARTN</name>
<feature type="signal peptide" evidence="1">
    <location>
        <begin position="1"/>
        <end position="21"/>
    </location>
</feature>
<comment type="caution">
    <text evidence="2">The sequence shown here is derived from an EMBL/GenBank/DDBJ whole genome shotgun (WGS) entry which is preliminary data.</text>
</comment>
<dbReference type="Proteomes" id="UP001196413">
    <property type="component" value="Unassembled WGS sequence"/>
</dbReference>
<evidence type="ECO:0000313" key="2">
    <source>
        <dbReference type="EMBL" id="KAJ1355809.1"/>
    </source>
</evidence>
<dbReference type="EMBL" id="JAHQIW010002607">
    <property type="protein sequence ID" value="KAJ1355809.1"/>
    <property type="molecule type" value="Genomic_DNA"/>
</dbReference>
<organism evidence="2 3">
    <name type="scientific">Parelaphostrongylus tenuis</name>
    <name type="common">Meningeal worm</name>
    <dbReference type="NCBI Taxonomy" id="148309"/>
    <lineage>
        <taxon>Eukaryota</taxon>
        <taxon>Metazoa</taxon>
        <taxon>Ecdysozoa</taxon>
        <taxon>Nematoda</taxon>
        <taxon>Chromadorea</taxon>
        <taxon>Rhabditida</taxon>
        <taxon>Rhabditina</taxon>
        <taxon>Rhabditomorpha</taxon>
        <taxon>Strongyloidea</taxon>
        <taxon>Metastrongylidae</taxon>
        <taxon>Parelaphostrongylus</taxon>
    </lineage>
</organism>
<sequence length="221" mass="23352">MRLPTDLFMISALATISTVLGCGVLPAGQASTRRFMVAGLTTLPVNMVHGGPTVPARVPDIATSNASAQGFVQRLVMQTVLDVLERQGRSALLPDAVISAILGQLTVNTTYAPMFCQEVLLGLSDMTKIDDKKPQNCIIIGSTVTEICTMMGAGMMGCAAGKTAPIPPEHLSISGSLMTTNIIMANWSNRMWQDVVNRALRILALGPYGSHFFSASATVGN</sequence>
<feature type="chain" id="PRO_5041910960" description="Secreted protein" evidence="1">
    <location>
        <begin position="22"/>
        <end position="221"/>
    </location>
</feature>
<dbReference type="AlphaFoldDB" id="A0AAD5QNG3"/>
<dbReference type="PROSITE" id="PS51257">
    <property type="entry name" value="PROKAR_LIPOPROTEIN"/>
    <property type="match status" value="1"/>
</dbReference>
<evidence type="ECO:0000256" key="1">
    <source>
        <dbReference type="SAM" id="SignalP"/>
    </source>
</evidence>
<protein>
    <recommendedName>
        <fullName evidence="4">Secreted protein</fullName>
    </recommendedName>
</protein>